<organism evidence="1">
    <name type="scientific">Tetraodon nigroviridis</name>
    <name type="common">Spotted green pufferfish</name>
    <name type="synonym">Chelonodon nigroviridis</name>
    <dbReference type="NCBI Taxonomy" id="99883"/>
    <lineage>
        <taxon>Eukaryota</taxon>
        <taxon>Metazoa</taxon>
        <taxon>Chordata</taxon>
        <taxon>Craniata</taxon>
        <taxon>Vertebrata</taxon>
        <taxon>Euteleostomi</taxon>
        <taxon>Actinopterygii</taxon>
        <taxon>Neopterygii</taxon>
        <taxon>Teleostei</taxon>
        <taxon>Neoteleostei</taxon>
        <taxon>Acanthomorphata</taxon>
        <taxon>Eupercaria</taxon>
        <taxon>Tetraodontiformes</taxon>
        <taxon>Tetradontoidea</taxon>
        <taxon>Tetraodontidae</taxon>
        <taxon>Tetraodon</taxon>
    </lineage>
</organism>
<sequence length="101" mass="11647">MNDQACGFWYDFNPSALSGRLAQELSIKGEFLPPLSSELDIFEAQEEGLIEQRVTDGPRGCCPISGPPRAQWVSPRCYWLRRVWERMQRGIHTNREHASRL</sequence>
<dbReference type="KEGG" id="tng:GSTEN00028225G001"/>
<accession>Q4RVP9</accession>
<evidence type="ECO:0000313" key="1">
    <source>
        <dbReference type="EMBL" id="CAG07533.1"/>
    </source>
</evidence>
<dbReference type="EMBL" id="CAAE01014991">
    <property type="protein sequence ID" value="CAG07533.1"/>
    <property type="molecule type" value="Genomic_DNA"/>
</dbReference>
<gene>
    <name evidence="1" type="ORF">GSTENG00028225001</name>
</gene>
<proteinExistence type="predicted"/>
<reference evidence="1" key="1">
    <citation type="journal article" date="2004" name="Nature">
        <title>Genome duplication in the teleost fish Tetraodon nigroviridis reveals the early vertebrate proto-karyotype.</title>
        <authorList>
            <person name="Jaillon O."/>
            <person name="Aury J.-M."/>
            <person name="Brunet F."/>
            <person name="Petit J.-L."/>
            <person name="Stange-Thomann N."/>
            <person name="Mauceli E."/>
            <person name="Bouneau L."/>
            <person name="Fischer C."/>
            <person name="Ozouf-Costaz C."/>
            <person name="Bernot A."/>
            <person name="Nicaud S."/>
            <person name="Jaffe D."/>
            <person name="Fisher S."/>
            <person name="Lutfalla G."/>
            <person name="Dossat C."/>
            <person name="Segurens B."/>
            <person name="Dasilva C."/>
            <person name="Salanoubat M."/>
            <person name="Levy M."/>
            <person name="Boudet N."/>
            <person name="Castellano S."/>
            <person name="Anthouard V."/>
            <person name="Jubin C."/>
            <person name="Castelli V."/>
            <person name="Katinka M."/>
            <person name="Vacherie B."/>
            <person name="Biemont C."/>
            <person name="Skalli Z."/>
            <person name="Cattolico L."/>
            <person name="Poulain J."/>
            <person name="De Berardinis V."/>
            <person name="Cruaud C."/>
            <person name="Duprat S."/>
            <person name="Brottier P."/>
            <person name="Coutanceau J.-P."/>
            <person name="Gouzy J."/>
            <person name="Parra G."/>
            <person name="Lardier G."/>
            <person name="Chapple C."/>
            <person name="McKernan K.J."/>
            <person name="McEwan P."/>
            <person name="Bosak S."/>
            <person name="Kellis M."/>
            <person name="Volff J.-N."/>
            <person name="Guigo R."/>
            <person name="Zody M.C."/>
            <person name="Mesirov J."/>
            <person name="Lindblad-Toh K."/>
            <person name="Birren B."/>
            <person name="Nusbaum C."/>
            <person name="Kahn D."/>
            <person name="Robinson-Rechavi M."/>
            <person name="Laudet V."/>
            <person name="Schachter V."/>
            <person name="Quetier F."/>
            <person name="Saurin W."/>
            <person name="Scarpelli C."/>
            <person name="Wincker P."/>
            <person name="Lander E.S."/>
            <person name="Weissenbach J."/>
            <person name="Roest Crollius H."/>
        </authorList>
    </citation>
    <scope>NUCLEOTIDE SEQUENCE [LARGE SCALE GENOMIC DNA]</scope>
</reference>
<comment type="caution">
    <text evidence="1">The sequence shown here is derived from an EMBL/GenBank/DDBJ whole genome shotgun (WGS) entry which is preliminary data.</text>
</comment>
<name>Q4RVP9_TETNG</name>
<dbReference type="AlphaFoldDB" id="Q4RVP9"/>
<reference evidence="1" key="2">
    <citation type="submission" date="2004-02" db="EMBL/GenBank/DDBJ databases">
        <authorList>
            <consortium name="Genoscope"/>
            <consortium name="Whitehead Institute Centre for Genome Research"/>
        </authorList>
    </citation>
    <scope>NUCLEOTIDE SEQUENCE</scope>
</reference>
<dbReference type="OrthoDB" id="10428128at2759"/>
<protein>
    <submittedName>
        <fullName evidence="1">(spotted green pufferfish) hypothetical protein</fullName>
    </submittedName>
</protein>